<dbReference type="InterPro" id="IPR001381">
    <property type="entry name" value="DHquinase_I"/>
</dbReference>
<dbReference type="InterPro" id="IPR046346">
    <property type="entry name" value="Aminoacid_DH-like_N_sf"/>
</dbReference>
<dbReference type="SUPFAM" id="SSF51569">
    <property type="entry name" value="Aldolase"/>
    <property type="match status" value="1"/>
</dbReference>
<evidence type="ECO:0000256" key="2">
    <source>
        <dbReference type="SAM" id="Coils"/>
    </source>
</evidence>
<dbReference type="Pfam" id="PF01487">
    <property type="entry name" value="DHquinase_I"/>
    <property type="match status" value="1"/>
</dbReference>
<dbReference type="Pfam" id="PF13920">
    <property type="entry name" value="zf-C3HC4_3"/>
    <property type="match status" value="1"/>
</dbReference>
<feature type="region of interest" description="Disordered" evidence="3">
    <location>
        <begin position="1"/>
        <end position="23"/>
    </location>
</feature>
<dbReference type="PANTHER" id="PTHR21089:SF10">
    <property type="entry name" value="BIFUNCTIONAL 3-DEHYDROQUINATE DEHYDRATASE_SHIKIMATE DEHYDROGENASE, CHLOROPLASTIC-LIKE ISOFORM X1"/>
    <property type="match status" value="1"/>
</dbReference>
<evidence type="ECO:0000256" key="3">
    <source>
        <dbReference type="SAM" id="MobiDB-lite"/>
    </source>
</evidence>
<keyword evidence="1" id="KW-0479">Metal-binding</keyword>
<comment type="caution">
    <text evidence="5">The sequence shown here is derived from an EMBL/GenBank/DDBJ whole genome shotgun (WGS) entry which is preliminary data.</text>
</comment>
<dbReference type="InterPro" id="IPR013785">
    <property type="entry name" value="Aldolase_TIM"/>
</dbReference>
<dbReference type="InterPro" id="IPR013708">
    <property type="entry name" value="Shikimate_DH-bd_N"/>
</dbReference>
<dbReference type="InterPro" id="IPR022893">
    <property type="entry name" value="Shikimate_DH_fam"/>
</dbReference>
<dbReference type="PROSITE" id="PS50089">
    <property type="entry name" value="ZF_RING_2"/>
    <property type="match status" value="1"/>
</dbReference>
<dbReference type="PANTHER" id="PTHR21089">
    <property type="entry name" value="SHIKIMATE DEHYDROGENASE"/>
    <property type="match status" value="1"/>
</dbReference>
<keyword evidence="2" id="KW-0175">Coiled coil</keyword>
<dbReference type="InterPro" id="IPR001841">
    <property type="entry name" value="Znf_RING"/>
</dbReference>
<gene>
    <name evidence="5" type="ORF">HUJ06_012318</name>
</gene>
<dbReference type="GO" id="GO:0008270">
    <property type="term" value="F:zinc ion binding"/>
    <property type="evidence" value="ECO:0007669"/>
    <property type="project" value="UniProtKB-KW"/>
</dbReference>
<evidence type="ECO:0000256" key="1">
    <source>
        <dbReference type="PROSITE-ProRule" id="PRU00175"/>
    </source>
</evidence>
<dbReference type="Gene3D" id="3.20.20.70">
    <property type="entry name" value="Aldolase class I"/>
    <property type="match status" value="1"/>
</dbReference>
<dbReference type="InterPro" id="IPR013083">
    <property type="entry name" value="Znf_RING/FYVE/PHD"/>
</dbReference>
<dbReference type="NCBIfam" id="TIGR01093">
    <property type="entry name" value="aroD"/>
    <property type="match status" value="1"/>
</dbReference>
<name>A0A822YLU7_NELNU</name>
<dbReference type="GO" id="GO:0004764">
    <property type="term" value="F:shikimate 3-dehydrogenase (NADP+) activity"/>
    <property type="evidence" value="ECO:0007669"/>
    <property type="project" value="InterPro"/>
</dbReference>
<organism evidence="5 6">
    <name type="scientific">Nelumbo nucifera</name>
    <name type="common">Sacred lotus</name>
    <dbReference type="NCBI Taxonomy" id="4432"/>
    <lineage>
        <taxon>Eukaryota</taxon>
        <taxon>Viridiplantae</taxon>
        <taxon>Streptophyta</taxon>
        <taxon>Embryophyta</taxon>
        <taxon>Tracheophyta</taxon>
        <taxon>Spermatophyta</taxon>
        <taxon>Magnoliopsida</taxon>
        <taxon>Proteales</taxon>
        <taxon>Nelumbonaceae</taxon>
        <taxon>Nelumbo</taxon>
    </lineage>
</organism>
<dbReference type="Gene3D" id="3.30.40.10">
    <property type="entry name" value="Zinc/RING finger domain, C3HC4 (zinc finger)"/>
    <property type="match status" value="1"/>
</dbReference>
<protein>
    <recommendedName>
        <fullName evidence="4">RING-type domain-containing protein</fullName>
    </recommendedName>
</protein>
<accession>A0A822YLU7</accession>
<dbReference type="GO" id="GO:0003855">
    <property type="term" value="F:3-dehydroquinate dehydratase activity"/>
    <property type="evidence" value="ECO:0007669"/>
    <property type="project" value="InterPro"/>
</dbReference>
<feature type="coiled-coil region" evidence="2">
    <location>
        <begin position="143"/>
        <end position="170"/>
    </location>
</feature>
<dbReference type="HAMAP" id="MF_00214">
    <property type="entry name" value="AroD"/>
    <property type="match status" value="1"/>
</dbReference>
<dbReference type="Proteomes" id="UP000607653">
    <property type="component" value="Unassembled WGS sequence"/>
</dbReference>
<dbReference type="CDD" id="cd00502">
    <property type="entry name" value="DHQase_I"/>
    <property type="match status" value="1"/>
</dbReference>
<dbReference type="FunFam" id="3.30.40.10:FF:000239">
    <property type="entry name" value="probable BOI-related E3 ubiquitin-protein ligase 2"/>
    <property type="match status" value="1"/>
</dbReference>
<dbReference type="EMBL" id="DUZY01000003">
    <property type="protein sequence ID" value="DAD33467.1"/>
    <property type="molecule type" value="Genomic_DNA"/>
</dbReference>
<evidence type="ECO:0000313" key="5">
    <source>
        <dbReference type="EMBL" id="DAD33467.1"/>
    </source>
</evidence>
<proteinExistence type="inferred from homology"/>
<keyword evidence="1" id="KW-0863">Zinc-finger</keyword>
<feature type="domain" description="RING-type" evidence="4">
    <location>
        <begin position="245"/>
        <end position="280"/>
    </location>
</feature>
<dbReference type="SUPFAM" id="SSF53223">
    <property type="entry name" value="Aminoacid dehydrogenase-like, N-terminal domain"/>
    <property type="match status" value="1"/>
</dbReference>
<dbReference type="FunFam" id="3.20.20.70:FF:000142">
    <property type="entry name" value="bifunctional 3-dehydroquinate dehydratase/shikimate dehydrogenase, chloroplastic"/>
    <property type="match status" value="1"/>
</dbReference>
<sequence length="629" mass="70474">MSHMDNEHAFLMNRPTKQGREAEDVPRQQRLQISLNTNFCQYEAHQLPSIPKMNPVPTRLRLSYNDDEHNSSVTSINGSMTETLPVILSLGDNLRTEIDRQKEEFDHYIRVQEEHIIKGVREMKQRHMASFLSAIGKGVGRKLHEKELEIENMNRKNKELVERIKQMAMEVQSWQYQAKYNESVISVLKSNLKQAIAQYIDQGKEGCGDNEVEDAESSCINQNNHLIIPSGSENGQLKLKERVTCIACKGKVVSMLLLPCRHLCLCMDCDGFIHVCPICQLMKTASIQLLSFSLSGSDRMMKNSTKICAPLMAQSIEQMVFEMGQAKAQGADLVEIRLDYLKNFRPRQDLEILLRDRLLPVIIVYRPKSEGGCYEGDERKRLDALSLAMELGADYVDVELKVASDFTSAASPNKHSIGKLIVSCYVGGQTPSKEDLNNLVGEMKTTGADIVKLVTDASNITDVARIFPLFSFCQVPLIAYSKGDRGLISQLLGPKFGAFLVYGSIGSNLAPGLPTLDSLRQTYKLEYLNTDTKIFGFISNPVGHSKGPILHNPTFRHAGYNGIYVPMLVDDLEEFFTVYSCPDFAGFSVGIPYKEAITRCCHEIHPLAQSIGAVNTIIRRPTDGKLVWL</sequence>
<evidence type="ECO:0000313" key="6">
    <source>
        <dbReference type="Proteomes" id="UP000607653"/>
    </source>
</evidence>
<keyword evidence="6" id="KW-1185">Reference proteome</keyword>
<dbReference type="Pfam" id="PF08501">
    <property type="entry name" value="Shikimate_dh_N"/>
    <property type="match status" value="1"/>
</dbReference>
<keyword evidence="1" id="KW-0862">Zinc</keyword>
<reference evidence="5 6" key="1">
    <citation type="journal article" date="2020" name="Mol. Biol. Evol.">
        <title>Distinct Expression and Methylation Patterns for Genes with Different Fates following a Single Whole-Genome Duplication in Flowering Plants.</title>
        <authorList>
            <person name="Shi T."/>
            <person name="Rahmani R.S."/>
            <person name="Gugger P.F."/>
            <person name="Wang M."/>
            <person name="Li H."/>
            <person name="Zhang Y."/>
            <person name="Li Z."/>
            <person name="Wang Q."/>
            <person name="Van de Peer Y."/>
            <person name="Marchal K."/>
            <person name="Chen J."/>
        </authorList>
    </citation>
    <scope>NUCLEOTIDE SEQUENCE [LARGE SCALE GENOMIC DNA]</scope>
    <source>
        <tissue evidence="5">Leaf</tissue>
    </source>
</reference>
<evidence type="ECO:0000259" key="4">
    <source>
        <dbReference type="PROSITE" id="PS50089"/>
    </source>
</evidence>
<dbReference type="Gene3D" id="3.40.50.10860">
    <property type="entry name" value="Leucine Dehydrogenase, chain A, domain 1"/>
    <property type="match status" value="1"/>
</dbReference>
<dbReference type="AlphaFoldDB" id="A0A822YLU7"/>